<dbReference type="Proteomes" id="UP001501676">
    <property type="component" value="Unassembled WGS sequence"/>
</dbReference>
<evidence type="ECO:0000313" key="1">
    <source>
        <dbReference type="EMBL" id="GAA3389433.1"/>
    </source>
</evidence>
<gene>
    <name evidence="1" type="ORF">GCM10020369_39530</name>
</gene>
<evidence type="ECO:0000313" key="2">
    <source>
        <dbReference type="Proteomes" id="UP001501676"/>
    </source>
</evidence>
<proteinExistence type="predicted"/>
<name>A0ABP6SZN7_9ACTN</name>
<sequence>MAGDRKRENAGWRPFDPAQLVERLAQAKALLESAAVAAAADDGARLTAMAELQRRLEEERHVDANRRRYR</sequence>
<keyword evidence="2" id="KW-1185">Reference proteome</keyword>
<reference evidence="2" key="1">
    <citation type="journal article" date="2019" name="Int. J. Syst. Evol. Microbiol.">
        <title>The Global Catalogue of Microorganisms (GCM) 10K type strain sequencing project: providing services to taxonomists for standard genome sequencing and annotation.</title>
        <authorList>
            <consortium name="The Broad Institute Genomics Platform"/>
            <consortium name="The Broad Institute Genome Sequencing Center for Infectious Disease"/>
            <person name="Wu L."/>
            <person name="Ma J."/>
        </authorList>
    </citation>
    <scope>NUCLEOTIDE SEQUENCE [LARGE SCALE GENOMIC DNA]</scope>
    <source>
        <strain evidence="2">JCM 9458</strain>
    </source>
</reference>
<dbReference type="EMBL" id="BAAAYN010000024">
    <property type="protein sequence ID" value="GAA3389433.1"/>
    <property type="molecule type" value="Genomic_DNA"/>
</dbReference>
<organism evidence="1 2">
    <name type="scientific">Cryptosporangium minutisporangium</name>
    <dbReference type="NCBI Taxonomy" id="113569"/>
    <lineage>
        <taxon>Bacteria</taxon>
        <taxon>Bacillati</taxon>
        <taxon>Actinomycetota</taxon>
        <taxon>Actinomycetes</taxon>
        <taxon>Cryptosporangiales</taxon>
        <taxon>Cryptosporangiaceae</taxon>
        <taxon>Cryptosporangium</taxon>
    </lineage>
</organism>
<dbReference type="RefSeq" id="WP_345729633.1">
    <property type="nucleotide sequence ID" value="NZ_BAAAYN010000024.1"/>
</dbReference>
<protein>
    <submittedName>
        <fullName evidence="1">Uncharacterized protein</fullName>
    </submittedName>
</protein>
<accession>A0ABP6SZN7</accession>
<comment type="caution">
    <text evidence="1">The sequence shown here is derived from an EMBL/GenBank/DDBJ whole genome shotgun (WGS) entry which is preliminary data.</text>
</comment>